<name>A0A6J5M1S9_9CAUD</name>
<gene>
    <name evidence="1" type="ORF">UFOVP328_162</name>
</gene>
<proteinExistence type="predicted"/>
<reference evidence="1" key="1">
    <citation type="submission" date="2020-04" db="EMBL/GenBank/DDBJ databases">
        <authorList>
            <person name="Chiriac C."/>
            <person name="Salcher M."/>
            <person name="Ghai R."/>
            <person name="Kavagutti S V."/>
        </authorList>
    </citation>
    <scope>NUCLEOTIDE SEQUENCE</scope>
</reference>
<dbReference type="EMBL" id="LR796341">
    <property type="protein sequence ID" value="CAB4137969.1"/>
    <property type="molecule type" value="Genomic_DNA"/>
</dbReference>
<evidence type="ECO:0000313" key="1">
    <source>
        <dbReference type="EMBL" id="CAB4137969.1"/>
    </source>
</evidence>
<sequence length="197" mass="22907">MIYTPKTYSTGRYGVVDLYYRHIWINCHDEKIAHEIQQAFWSKATSVVFDLAWFDNYSEQAVDNSVSLNWKIPVCDDLTSHMLKVSVRNPVLSKTHTEYYSKLLINEPNHSNLTEDQQKELQNQMLFLMSVFECTKLHVEHNNAQQKSMLAQLRSIFSTEIRTPDIYDAVVAMAESHIESPNDPAIRLLKFLGKMYA</sequence>
<organism evidence="1">
    <name type="scientific">uncultured Caudovirales phage</name>
    <dbReference type="NCBI Taxonomy" id="2100421"/>
    <lineage>
        <taxon>Viruses</taxon>
        <taxon>Duplodnaviria</taxon>
        <taxon>Heunggongvirae</taxon>
        <taxon>Uroviricota</taxon>
        <taxon>Caudoviricetes</taxon>
        <taxon>Peduoviridae</taxon>
        <taxon>Maltschvirus</taxon>
        <taxon>Maltschvirus maltsch</taxon>
    </lineage>
</organism>
<protein>
    <submittedName>
        <fullName evidence="1">Uncharacterized protein</fullName>
    </submittedName>
</protein>
<accession>A0A6J5M1S9</accession>